<name>A0ACB9TTS3_HOLOL</name>
<evidence type="ECO:0000313" key="2">
    <source>
        <dbReference type="Proteomes" id="UP001056778"/>
    </source>
</evidence>
<keyword evidence="2" id="KW-1185">Reference proteome</keyword>
<gene>
    <name evidence="1" type="ORF">MML48_1g16122</name>
</gene>
<keyword evidence="1" id="KW-0378">Hydrolase</keyword>
<protein>
    <submittedName>
        <fullName evidence="1">Protease family c26 gamma-glutamyl hydrolase</fullName>
    </submittedName>
</protein>
<dbReference type="EMBL" id="CM043015">
    <property type="protein sequence ID" value="KAI4470244.1"/>
    <property type="molecule type" value="Genomic_DNA"/>
</dbReference>
<dbReference type="Proteomes" id="UP001056778">
    <property type="component" value="Chromosome 1"/>
</dbReference>
<sequence>MSLSEKDRTEILMMIGYGDRRRSTNEVLQTLGNTDVPIIGILSQETFSVNSLFPGISYDSFIAASYVKYLESAGARVVPIMIGKNKEYYKELINNTNGILFPGGATFFNQSDGYADAGQIIYDIALELNQNGDYYPIWGTCLGMELMVHVALGGKEVRSHCSATKISMPLEFKADFRTSKLFSNAPDDIVEDLTNLDITYNSHNYCLTEETFEENNLLNDWQIISTNKDVNDFEFISVFESKRYPFYSIQFHPEKANFEFKSSLLIPHTAEAIKSSQYFANFFIEEAKRNNHKYPDWRSEQQAMIYNYSPHFTALQNSSYLQLYMFKESDENSVLLV</sequence>
<keyword evidence="1" id="KW-0645">Protease</keyword>
<evidence type="ECO:0000313" key="1">
    <source>
        <dbReference type="EMBL" id="KAI4470244.1"/>
    </source>
</evidence>
<reference evidence="1" key="1">
    <citation type="submission" date="2022-04" db="EMBL/GenBank/DDBJ databases">
        <title>Chromosome-scale genome assembly of Holotrichia oblita Faldermann.</title>
        <authorList>
            <person name="Rongchong L."/>
        </authorList>
    </citation>
    <scope>NUCLEOTIDE SEQUENCE</scope>
    <source>
        <strain evidence="1">81SQS9</strain>
    </source>
</reference>
<accession>A0ACB9TTS3</accession>
<organism evidence="1 2">
    <name type="scientific">Holotrichia oblita</name>
    <name type="common">Chafer beetle</name>
    <dbReference type="NCBI Taxonomy" id="644536"/>
    <lineage>
        <taxon>Eukaryota</taxon>
        <taxon>Metazoa</taxon>
        <taxon>Ecdysozoa</taxon>
        <taxon>Arthropoda</taxon>
        <taxon>Hexapoda</taxon>
        <taxon>Insecta</taxon>
        <taxon>Pterygota</taxon>
        <taxon>Neoptera</taxon>
        <taxon>Endopterygota</taxon>
        <taxon>Coleoptera</taxon>
        <taxon>Polyphaga</taxon>
        <taxon>Scarabaeiformia</taxon>
        <taxon>Scarabaeidae</taxon>
        <taxon>Melolonthinae</taxon>
        <taxon>Holotrichia</taxon>
    </lineage>
</organism>
<comment type="caution">
    <text evidence="1">The sequence shown here is derived from an EMBL/GenBank/DDBJ whole genome shotgun (WGS) entry which is preliminary data.</text>
</comment>
<proteinExistence type="predicted"/>